<feature type="region of interest" description="Disordered" evidence="2">
    <location>
        <begin position="163"/>
        <end position="182"/>
    </location>
</feature>
<feature type="coiled-coil region" evidence="1">
    <location>
        <begin position="89"/>
        <end position="141"/>
    </location>
</feature>
<feature type="compositionally biased region" description="Basic and acidic residues" evidence="2">
    <location>
        <begin position="200"/>
        <end position="219"/>
    </location>
</feature>
<protein>
    <recommendedName>
        <fullName evidence="6">Secreted protein</fullName>
    </recommendedName>
</protein>
<evidence type="ECO:0000256" key="2">
    <source>
        <dbReference type="SAM" id="MobiDB-lite"/>
    </source>
</evidence>
<keyword evidence="1" id="KW-0175">Coiled coil</keyword>
<feature type="transmembrane region" description="Helical" evidence="3">
    <location>
        <begin position="44"/>
        <end position="64"/>
    </location>
</feature>
<keyword evidence="5" id="KW-1185">Reference proteome</keyword>
<accession>A0ABN3JI80</accession>
<sequence>MPRGRHRQAPPLHRLLAPSAVAVVALVCAGGAWLVGEIDVPEVLLLRVLTAVAALSAVYAAVLLRQWDREAGRRVGEVKAAKATAEWRAEERQAELEVELEESVELRRNVETELRKKRDELERLRTEHAALLRRYATAETERASALEGRRLLALEAAGPARELTTGAADHRQASGAPTPLTYLQADEALRRLRTNAARQRAREELERRERERREAERAAWHPAAPRPSSPSPSPSPSPSLPPSPSQGLPREGAGEPYGQGSGGTAPKRGGFDFFGTQGNRRRRRASGGPRTPAESPSDQDEDGHRAAERPAPAPEPAPEQRPEPAPVPRAPRAAVGKVIDLGVPDAAEPDAPADAEDSGAPTGGKSRRARA</sequence>
<organism evidence="4 5">
    <name type="scientific">Streptomyces macrosporus</name>
    <dbReference type="NCBI Taxonomy" id="44032"/>
    <lineage>
        <taxon>Bacteria</taxon>
        <taxon>Bacillati</taxon>
        <taxon>Actinomycetota</taxon>
        <taxon>Actinomycetes</taxon>
        <taxon>Kitasatosporales</taxon>
        <taxon>Streptomycetaceae</taxon>
        <taxon>Streptomyces</taxon>
    </lineage>
</organism>
<feature type="transmembrane region" description="Helical" evidence="3">
    <location>
        <begin position="12"/>
        <end position="32"/>
    </location>
</feature>
<gene>
    <name evidence="4" type="ORF">GCM10010405_12050</name>
</gene>
<evidence type="ECO:0000313" key="4">
    <source>
        <dbReference type="EMBL" id="GAA2430724.1"/>
    </source>
</evidence>
<keyword evidence="3" id="KW-1133">Transmembrane helix</keyword>
<evidence type="ECO:0000256" key="3">
    <source>
        <dbReference type="SAM" id="Phobius"/>
    </source>
</evidence>
<keyword evidence="3" id="KW-0812">Transmembrane</keyword>
<evidence type="ECO:0000313" key="5">
    <source>
        <dbReference type="Proteomes" id="UP001501638"/>
    </source>
</evidence>
<feature type="compositionally biased region" description="Pro residues" evidence="2">
    <location>
        <begin position="311"/>
        <end position="329"/>
    </location>
</feature>
<dbReference type="EMBL" id="BAAASZ010000008">
    <property type="protein sequence ID" value="GAA2430724.1"/>
    <property type="molecule type" value="Genomic_DNA"/>
</dbReference>
<reference evidence="4 5" key="1">
    <citation type="journal article" date="2019" name="Int. J. Syst. Evol. Microbiol.">
        <title>The Global Catalogue of Microorganisms (GCM) 10K type strain sequencing project: providing services to taxonomists for standard genome sequencing and annotation.</title>
        <authorList>
            <consortium name="The Broad Institute Genomics Platform"/>
            <consortium name="The Broad Institute Genome Sequencing Center for Infectious Disease"/>
            <person name="Wu L."/>
            <person name="Ma J."/>
        </authorList>
    </citation>
    <scope>NUCLEOTIDE SEQUENCE [LARGE SCALE GENOMIC DNA]</scope>
    <source>
        <strain evidence="4 5">JCM 6305</strain>
    </source>
</reference>
<name>A0ABN3JI80_9ACTN</name>
<proteinExistence type="predicted"/>
<keyword evidence="3" id="KW-0472">Membrane</keyword>
<evidence type="ECO:0000256" key="1">
    <source>
        <dbReference type="SAM" id="Coils"/>
    </source>
</evidence>
<evidence type="ECO:0008006" key="6">
    <source>
        <dbReference type="Google" id="ProtNLM"/>
    </source>
</evidence>
<feature type="compositionally biased region" description="Acidic residues" evidence="2">
    <location>
        <begin position="347"/>
        <end position="357"/>
    </location>
</feature>
<dbReference type="Proteomes" id="UP001501638">
    <property type="component" value="Unassembled WGS sequence"/>
</dbReference>
<feature type="compositionally biased region" description="Pro residues" evidence="2">
    <location>
        <begin position="224"/>
        <end position="244"/>
    </location>
</feature>
<comment type="caution">
    <text evidence="4">The sequence shown here is derived from an EMBL/GenBank/DDBJ whole genome shotgun (WGS) entry which is preliminary data.</text>
</comment>
<dbReference type="RefSeq" id="WP_344321034.1">
    <property type="nucleotide sequence ID" value="NZ_BAAASZ010000008.1"/>
</dbReference>
<feature type="region of interest" description="Disordered" evidence="2">
    <location>
        <begin position="200"/>
        <end position="371"/>
    </location>
</feature>